<dbReference type="PANTHER" id="PTHR20930:SF0">
    <property type="entry name" value="PROTEIN ILRUN"/>
    <property type="match status" value="1"/>
</dbReference>
<dbReference type="GO" id="GO:0008270">
    <property type="term" value="F:zinc ion binding"/>
    <property type="evidence" value="ECO:0007669"/>
    <property type="project" value="UniProtKB-KW"/>
</dbReference>
<name>A0A507BAM4_9PEZI</name>
<dbReference type="EMBL" id="SKBQ01000028">
    <property type="protein sequence ID" value="TPX14429.1"/>
    <property type="molecule type" value="Genomic_DNA"/>
</dbReference>
<feature type="region of interest" description="Disordered" evidence="5">
    <location>
        <begin position="229"/>
        <end position="249"/>
    </location>
</feature>
<evidence type="ECO:0000256" key="2">
    <source>
        <dbReference type="ARBA" id="ARBA00022771"/>
    </source>
</evidence>
<evidence type="ECO:0000256" key="3">
    <source>
        <dbReference type="ARBA" id="ARBA00022833"/>
    </source>
</evidence>
<dbReference type="CDD" id="cd02340">
    <property type="entry name" value="ZZ_NBR1_like"/>
    <property type="match status" value="2"/>
</dbReference>
<dbReference type="CDD" id="cd14947">
    <property type="entry name" value="NBR1_like"/>
    <property type="match status" value="1"/>
</dbReference>
<dbReference type="InterPro" id="IPR000433">
    <property type="entry name" value="Znf_ZZ"/>
</dbReference>
<dbReference type="Pfam" id="PF16158">
    <property type="entry name" value="N_BRCA1_IG"/>
    <property type="match status" value="1"/>
</dbReference>
<feature type="domain" description="ZZ-type" evidence="6">
    <location>
        <begin position="441"/>
        <end position="493"/>
    </location>
</feature>
<dbReference type="GeneID" id="41972840"/>
<feature type="compositionally biased region" description="Acidic residues" evidence="5">
    <location>
        <begin position="846"/>
        <end position="871"/>
    </location>
</feature>
<evidence type="ECO:0000259" key="6">
    <source>
        <dbReference type="PROSITE" id="PS50135"/>
    </source>
</evidence>
<dbReference type="InterPro" id="IPR032350">
    <property type="entry name" value="Nbr1_FW"/>
</dbReference>
<dbReference type="InterPro" id="IPR041981">
    <property type="entry name" value="ZZZ3_ZZ"/>
</dbReference>
<sequence length="896" mass="98298">MAAPTPTTPDTLINLKVNHDGVVRKFKLPLRDLGASTLEDKLRAMLHIPQDTFALIERYSDSLATYVTLTPGNISVYKQLYRAAKAKSKLKLRVTTIRTARVPTVTTQREPLALIPSPFPTKDSQPEAEARKVVPKPVSLEDVPEASSPDKVNTGTQAFAPPSGPSEMSSTTVDSPQASAESPQPVKPAMARPGMTRPIIQPTSSFRSLPMRLSNPACRSAALEARLTEKRGAQPDTTDESAAALKSPTPWADLPRPGYAVCCNSCDETIPGAHYHCSTCDDGDFDLCIDCVDKGITCHDASHWLIKRAIKDGCIVNSTTERITPKPKVSLPAEPAQIVPPVTTALPMSNNRSSDSVRVAPSISHLLYQSDVVRTCNNCISEMAEEEFVHCTTCYDFDLCKACFEKDQHGHHPKHAFVPAIPGTAFSAAISKRLPAGRDRAHAAICDSCDSFIVGVRYKCLDCPDWDYCSQCHEDAGFIHPNHRFVPIYEPIQEPNCVRLPSKPTHMGICCDGPLCMVSSKGRPTYIVGDRYKCAVCHDTDFCANCEASPANTHNKTHPLIKFKTPVRHVSVSTQGEHQNGERMPVMGDRLPPQASTTSVATETSPTGQGIAIDSVRTVVDVKPTEPEPEPKPELETEKVVEPVQEKSLMNDLAAVFVEDTITDGTCMAPNRGFEQAWTLRNNGIVAWPAGTRVKYVGGDFMGLVDHSQPIGNKELTDASESTPCLQKVAPGESYTFYVLLKSPAVLGKRTSYWRLTTPDGFRFGDRLWCHIVVQSQVTMTSIAPKEEIAVKEEPMEQTTKSVQEEDTPAKPEESSQMIFPKLDKESPLSSMHEGAAIESVAADVDVNEEIDDFEDDDEWAEDDSADGFLTDEEYDILDASDEEYLEDQQKKLLKK</sequence>
<dbReference type="Pfam" id="PF00569">
    <property type="entry name" value="ZZ"/>
    <property type="match status" value="3"/>
</dbReference>
<feature type="region of interest" description="Disordered" evidence="5">
    <location>
        <begin position="830"/>
        <end position="871"/>
    </location>
</feature>
<accession>A0A507BAM4</accession>
<keyword evidence="2 4" id="KW-0863">Zinc-finger</keyword>
<evidence type="ECO:0000256" key="5">
    <source>
        <dbReference type="SAM" id="MobiDB-lite"/>
    </source>
</evidence>
<dbReference type="SMART" id="SM00291">
    <property type="entry name" value="ZnF_ZZ"/>
    <property type="match status" value="4"/>
</dbReference>
<protein>
    <recommendedName>
        <fullName evidence="6">ZZ-type domain-containing protein</fullName>
    </recommendedName>
</protein>
<evidence type="ECO:0000256" key="1">
    <source>
        <dbReference type="ARBA" id="ARBA00022723"/>
    </source>
</evidence>
<feature type="region of interest" description="Disordered" evidence="5">
    <location>
        <begin position="789"/>
        <end position="817"/>
    </location>
</feature>
<evidence type="ECO:0000313" key="7">
    <source>
        <dbReference type="EMBL" id="TPX14429.1"/>
    </source>
</evidence>
<evidence type="ECO:0000313" key="8">
    <source>
        <dbReference type="Proteomes" id="UP000319257"/>
    </source>
</evidence>
<keyword evidence="3" id="KW-0862">Zinc</keyword>
<feature type="region of interest" description="Disordered" evidence="5">
    <location>
        <begin position="592"/>
        <end position="612"/>
    </location>
</feature>
<dbReference type="InterPro" id="IPR013783">
    <property type="entry name" value="Ig-like_fold"/>
</dbReference>
<dbReference type="STRING" id="1093900.A0A507BAM4"/>
<keyword evidence="1" id="KW-0479">Metal-binding</keyword>
<feature type="compositionally biased region" description="Polar residues" evidence="5">
    <location>
        <begin position="166"/>
        <end position="182"/>
    </location>
</feature>
<dbReference type="Gene3D" id="2.60.40.10">
    <property type="entry name" value="Immunoglobulins"/>
    <property type="match status" value="1"/>
</dbReference>
<dbReference type="InterPro" id="IPR043145">
    <property type="entry name" value="Znf_ZZ_sf"/>
</dbReference>
<dbReference type="Gene3D" id="3.30.60.90">
    <property type="match status" value="4"/>
</dbReference>
<dbReference type="Proteomes" id="UP000319257">
    <property type="component" value="Unassembled WGS sequence"/>
</dbReference>
<dbReference type="PROSITE" id="PS50135">
    <property type="entry name" value="ZF_ZZ_2"/>
    <property type="match status" value="2"/>
</dbReference>
<dbReference type="OrthoDB" id="661148at2759"/>
<feature type="domain" description="ZZ-type" evidence="6">
    <location>
        <begin position="371"/>
        <end position="425"/>
    </location>
</feature>
<feature type="region of interest" description="Disordered" evidence="5">
    <location>
        <begin position="114"/>
        <end position="194"/>
    </location>
</feature>
<gene>
    <name evidence="7" type="ORF">E0L32_005393</name>
</gene>
<dbReference type="RefSeq" id="XP_030996140.1">
    <property type="nucleotide sequence ID" value="XM_031139910.1"/>
</dbReference>
<dbReference type="AlphaFoldDB" id="A0A507BAM4"/>
<dbReference type="CDD" id="cd02249">
    <property type="entry name" value="ZZ"/>
    <property type="match status" value="1"/>
</dbReference>
<dbReference type="PANTHER" id="PTHR20930">
    <property type="entry name" value="OVARIAN CARCINOMA ANTIGEN CA125-RELATED"/>
    <property type="match status" value="1"/>
</dbReference>
<evidence type="ECO:0000256" key="4">
    <source>
        <dbReference type="PROSITE-ProRule" id="PRU00228"/>
    </source>
</evidence>
<dbReference type="InParanoid" id="A0A507BAM4"/>
<comment type="caution">
    <text evidence="7">The sequence shown here is derived from an EMBL/GenBank/DDBJ whole genome shotgun (WGS) entry which is preliminary data.</text>
</comment>
<proteinExistence type="predicted"/>
<dbReference type="CDD" id="cd02341">
    <property type="entry name" value="ZZ_ZZZ3"/>
    <property type="match status" value="1"/>
</dbReference>
<organism evidence="7 8">
    <name type="scientific">Thyridium curvatum</name>
    <dbReference type="NCBI Taxonomy" id="1093900"/>
    <lineage>
        <taxon>Eukaryota</taxon>
        <taxon>Fungi</taxon>
        <taxon>Dikarya</taxon>
        <taxon>Ascomycota</taxon>
        <taxon>Pezizomycotina</taxon>
        <taxon>Sordariomycetes</taxon>
        <taxon>Sordariomycetidae</taxon>
        <taxon>Thyridiales</taxon>
        <taxon>Thyridiaceae</taxon>
        <taxon>Thyridium</taxon>
    </lineage>
</organism>
<keyword evidence="8" id="KW-1185">Reference proteome</keyword>
<feature type="compositionally biased region" description="Polar residues" evidence="5">
    <location>
        <begin position="594"/>
        <end position="608"/>
    </location>
</feature>
<reference evidence="7 8" key="1">
    <citation type="submission" date="2019-06" db="EMBL/GenBank/DDBJ databases">
        <title>Draft genome sequence of the filamentous fungus Phialemoniopsis curvata isolated from diesel fuel.</title>
        <authorList>
            <person name="Varaljay V.A."/>
            <person name="Lyon W.J."/>
            <person name="Crouch A.L."/>
            <person name="Drake C.E."/>
            <person name="Hollomon J.M."/>
            <person name="Nadeau L.J."/>
            <person name="Nunn H.S."/>
            <person name="Stevenson B.S."/>
            <person name="Bojanowski C.L."/>
            <person name="Crookes-Goodson W.J."/>
        </authorList>
    </citation>
    <scope>NUCLEOTIDE SEQUENCE [LARGE SCALE GENOMIC DNA]</scope>
    <source>
        <strain evidence="7 8">D216</strain>
    </source>
</reference>
<dbReference type="SUPFAM" id="SSF57850">
    <property type="entry name" value="RING/U-box"/>
    <property type="match status" value="4"/>
</dbReference>